<gene>
    <name evidence="1" type="ORF">C493_18411</name>
</gene>
<dbReference type="EMBL" id="AOHZ01000084">
    <property type="protein sequence ID" value="ELY50986.1"/>
    <property type="molecule type" value="Genomic_DNA"/>
</dbReference>
<comment type="caution">
    <text evidence="1">The sequence shown here is derived from an EMBL/GenBank/DDBJ whole genome shotgun (WGS) entry which is preliminary data.</text>
</comment>
<reference evidence="1 2" key="1">
    <citation type="journal article" date="2014" name="PLoS Genet.">
        <title>Phylogenetically driven sequencing of extremely halophilic archaea reveals strategies for static and dynamic osmo-response.</title>
        <authorList>
            <person name="Becker E.A."/>
            <person name="Seitzer P.M."/>
            <person name="Tritt A."/>
            <person name="Larsen D."/>
            <person name="Krusor M."/>
            <person name="Yao A.I."/>
            <person name="Wu D."/>
            <person name="Madern D."/>
            <person name="Eisen J.A."/>
            <person name="Darling A.E."/>
            <person name="Facciotti M.T."/>
        </authorList>
    </citation>
    <scope>NUCLEOTIDE SEQUENCE [LARGE SCALE GENOMIC DNA]</scope>
    <source>
        <strain evidence="1 2">JCM 12255</strain>
    </source>
</reference>
<name>L9WP53_9EURY</name>
<accession>L9WP53</accession>
<evidence type="ECO:0000313" key="2">
    <source>
        <dbReference type="Proteomes" id="UP000011602"/>
    </source>
</evidence>
<dbReference type="Proteomes" id="UP000011602">
    <property type="component" value="Unassembled WGS sequence"/>
</dbReference>
<sequence length="97" mass="11137">MTGELNELGERIDYDVEQLYYEYADSGIFPDRSPGSKRRRCRSRPVRRATIPSISVSTGELLSATDLEVSICERILSVLVGPDDSAIDRWRRRYRAQ</sequence>
<dbReference type="STRING" id="1227499.C493_18411"/>
<keyword evidence="2" id="KW-1185">Reference proteome</keyword>
<dbReference type="AlphaFoldDB" id="L9WP53"/>
<evidence type="ECO:0000313" key="1">
    <source>
        <dbReference type="EMBL" id="ELY50986.1"/>
    </source>
</evidence>
<protein>
    <submittedName>
        <fullName evidence="1">Uncharacterized protein</fullName>
    </submittedName>
</protein>
<proteinExistence type="predicted"/>
<organism evidence="1 2">
    <name type="scientific">Natronolimnohabitans innermongolicus JCM 12255</name>
    <dbReference type="NCBI Taxonomy" id="1227499"/>
    <lineage>
        <taxon>Archaea</taxon>
        <taxon>Methanobacteriati</taxon>
        <taxon>Methanobacteriota</taxon>
        <taxon>Stenosarchaea group</taxon>
        <taxon>Halobacteria</taxon>
        <taxon>Halobacteriales</taxon>
        <taxon>Natrialbaceae</taxon>
        <taxon>Natronolimnohabitans</taxon>
    </lineage>
</organism>